<dbReference type="RefSeq" id="WP_072992319.1">
    <property type="nucleotide sequence ID" value="NZ_FQYU01000002.1"/>
</dbReference>
<dbReference type="InterPro" id="IPR011051">
    <property type="entry name" value="RmlC_Cupin_sf"/>
</dbReference>
<organism evidence="2 3">
    <name type="scientific">Pseudozobellia thermophila</name>
    <dbReference type="NCBI Taxonomy" id="192903"/>
    <lineage>
        <taxon>Bacteria</taxon>
        <taxon>Pseudomonadati</taxon>
        <taxon>Bacteroidota</taxon>
        <taxon>Flavobacteriia</taxon>
        <taxon>Flavobacteriales</taxon>
        <taxon>Flavobacteriaceae</taxon>
        <taxon>Pseudozobellia</taxon>
    </lineage>
</organism>
<dbReference type="OrthoDB" id="799474at2"/>
<protein>
    <submittedName>
        <fullName evidence="2">Cupin domain protein</fullName>
    </submittedName>
</protein>
<feature type="domain" description="Cupin type-2" evidence="1">
    <location>
        <begin position="30"/>
        <end position="81"/>
    </location>
</feature>
<proteinExistence type="predicted"/>
<dbReference type="Proteomes" id="UP000184543">
    <property type="component" value="Unassembled WGS sequence"/>
</dbReference>
<sequence length="97" mass="10837">MKLLERPELTPLQMGGSMKIIQIEGRAGMRMPPHYSSQEAVLLVQQGLALLGMPDSEHKLRPGDTFIIPAKKEHTLIIKQDFKALAIMGLKSEINFI</sequence>
<dbReference type="Gene3D" id="2.60.120.10">
    <property type="entry name" value="Jelly Rolls"/>
    <property type="match status" value="1"/>
</dbReference>
<gene>
    <name evidence="2" type="ORF">SAMN04488513_102856</name>
</gene>
<dbReference type="Pfam" id="PF07883">
    <property type="entry name" value="Cupin_2"/>
    <property type="match status" value="1"/>
</dbReference>
<dbReference type="InterPro" id="IPR014710">
    <property type="entry name" value="RmlC-like_jellyroll"/>
</dbReference>
<dbReference type="SUPFAM" id="SSF51182">
    <property type="entry name" value="RmlC-like cupins"/>
    <property type="match status" value="1"/>
</dbReference>
<reference evidence="3" key="1">
    <citation type="submission" date="2016-11" db="EMBL/GenBank/DDBJ databases">
        <authorList>
            <person name="Varghese N."/>
            <person name="Submissions S."/>
        </authorList>
    </citation>
    <scope>NUCLEOTIDE SEQUENCE [LARGE SCALE GENOMIC DNA]</scope>
    <source>
        <strain evidence="3">DSM 19858</strain>
    </source>
</reference>
<keyword evidence="3" id="KW-1185">Reference proteome</keyword>
<dbReference type="STRING" id="192903.SAMN04488513_102856"/>
<dbReference type="AlphaFoldDB" id="A0A1M6GL48"/>
<dbReference type="EMBL" id="FQYU01000002">
    <property type="protein sequence ID" value="SHJ10681.1"/>
    <property type="molecule type" value="Genomic_DNA"/>
</dbReference>
<name>A0A1M6GL48_9FLAO</name>
<accession>A0A1M6GL48</accession>
<dbReference type="InterPro" id="IPR013096">
    <property type="entry name" value="Cupin_2"/>
</dbReference>
<evidence type="ECO:0000313" key="3">
    <source>
        <dbReference type="Proteomes" id="UP000184543"/>
    </source>
</evidence>
<evidence type="ECO:0000313" key="2">
    <source>
        <dbReference type="EMBL" id="SHJ10681.1"/>
    </source>
</evidence>
<evidence type="ECO:0000259" key="1">
    <source>
        <dbReference type="Pfam" id="PF07883"/>
    </source>
</evidence>